<protein>
    <submittedName>
        <fullName evidence="2">Uncharacterized protein</fullName>
    </submittedName>
</protein>
<accession>A0AAV7QVF4</accession>
<dbReference type="AlphaFoldDB" id="A0AAV7QVF4"/>
<reference evidence="2" key="1">
    <citation type="journal article" date="2022" name="bioRxiv">
        <title>Sequencing and chromosome-scale assembly of the giantPleurodeles waltlgenome.</title>
        <authorList>
            <person name="Brown T."/>
            <person name="Elewa A."/>
            <person name="Iarovenko S."/>
            <person name="Subramanian E."/>
            <person name="Araus A.J."/>
            <person name="Petzold A."/>
            <person name="Susuki M."/>
            <person name="Suzuki K.-i.T."/>
            <person name="Hayashi T."/>
            <person name="Toyoda A."/>
            <person name="Oliveira C."/>
            <person name="Osipova E."/>
            <person name="Leigh N.D."/>
            <person name="Simon A."/>
            <person name="Yun M.H."/>
        </authorList>
    </citation>
    <scope>NUCLEOTIDE SEQUENCE</scope>
    <source>
        <strain evidence="2">20211129_DDA</strain>
        <tissue evidence="2">Liver</tissue>
    </source>
</reference>
<evidence type="ECO:0000256" key="1">
    <source>
        <dbReference type="SAM" id="MobiDB-lite"/>
    </source>
</evidence>
<evidence type="ECO:0000313" key="3">
    <source>
        <dbReference type="Proteomes" id="UP001066276"/>
    </source>
</evidence>
<feature type="region of interest" description="Disordered" evidence="1">
    <location>
        <begin position="1"/>
        <end position="94"/>
    </location>
</feature>
<organism evidence="2 3">
    <name type="scientific">Pleurodeles waltl</name>
    <name type="common">Iberian ribbed newt</name>
    <dbReference type="NCBI Taxonomy" id="8319"/>
    <lineage>
        <taxon>Eukaryota</taxon>
        <taxon>Metazoa</taxon>
        <taxon>Chordata</taxon>
        <taxon>Craniata</taxon>
        <taxon>Vertebrata</taxon>
        <taxon>Euteleostomi</taxon>
        <taxon>Amphibia</taxon>
        <taxon>Batrachia</taxon>
        <taxon>Caudata</taxon>
        <taxon>Salamandroidea</taxon>
        <taxon>Salamandridae</taxon>
        <taxon>Pleurodelinae</taxon>
        <taxon>Pleurodeles</taxon>
    </lineage>
</organism>
<proteinExistence type="predicted"/>
<keyword evidence="3" id="KW-1185">Reference proteome</keyword>
<sequence>MDAAMVTFRRKGAEGETVFKPMQYEEEDFLPEEKTWQQRRTGAPDQNRNPEEDEVPKRRRASPECSWRKATGRREGANRKATLWEERGSIRYGD</sequence>
<feature type="compositionally biased region" description="Polar residues" evidence="1">
    <location>
        <begin position="38"/>
        <end position="47"/>
    </location>
</feature>
<evidence type="ECO:0000313" key="2">
    <source>
        <dbReference type="EMBL" id="KAJ1142370.1"/>
    </source>
</evidence>
<name>A0AAV7QVF4_PLEWA</name>
<comment type="caution">
    <text evidence="2">The sequence shown here is derived from an EMBL/GenBank/DDBJ whole genome shotgun (WGS) entry which is preliminary data.</text>
</comment>
<dbReference type="Proteomes" id="UP001066276">
    <property type="component" value="Chromosome 6"/>
</dbReference>
<feature type="compositionally biased region" description="Basic and acidic residues" evidence="1">
    <location>
        <begin position="72"/>
        <end position="94"/>
    </location>
</feature>
<gene>
    <name evidence="2" type="ORF">NDU88_008696</name>
</gene>
<dbReference type="EMBL" id="JANPWB010000010">
    <property type="protein sequence ID" value="KAJ1142370.1"/>
    <property type="molecule type" value="Genomic_DNA"/>
</dbReference>